<dbReference type="EMBL" id="JACXZA010000001">
    <property type="protein sequence ID" value="MBD3917876.1"/>
    <property type="molecule type" value="Genomic_DNA"/>
</dbReference>
<feature type="domain" description="Radical SAM core" evidence="4">
    <location>
        <begin position="20"/>
        <end position="253"/>
    </location>
</feature>
<evidence type="ECO:0000256" key="2">
    <source>
        <dbReference type="ARBA" id="ARBA00023004"/>
    </source>
</evidence>
<evidence type="ECO:0000256" key="1">
    <source>
        <dbReference type="ARBA" id="ARBA00022723"/>
    </source>
</evidence>
<organism evidence="5 6">
    <name type="scientific">Paenibacillus terricola</name>
    <dbReference type="NCBI Taxonomy" id="2763503"/>
    <lineage>
        <taxon>Bacteria</taxon>
        <taxon>Bacillati</taxon>
        <taxon>Bacillota</taxon>
        <taxon>Bacilli</taxon>
        <taxon>Bacillales</taxon>
        <taxon>Paenibacillaceae</taxon>
        <taxon>Paenibacillus</taxon>
    </lineage>
</organism>
<keyword evidence="2" id="KW-0408">Iron</keyword>
<dbReference type="SFLD" id="SFLDG01084">
    <property type="entry name" value="Uncharacterised_Radical_SAM_Su"/>
    <property type="match status" value="1"/>
</dbReference>
<dbReference type="SFLD" id="SFLDS00029">
    <property type="entry name" value="Radical_SAM"/>
    <property type="match status" value="1"/>
</dbReference>
<keyword evidence="3" id="KW-0411">Iron-sulfur</keyword>
<accession>A0ABR8MPG4</accession>
<dbReference type="PANTHER" id="PTHR43432">
    <property type="entry name" value="SLR0285 PROTEIN"/>
    <property type="match status" value="1"/>
</dbReference>
<keyword evidence="1" id="KW-0479">Metal-binding</keyword>
<name>A0ABR8MPG4_9BACL</name>
<dbReference type="CDD" id="cd01335">
    <property type="entry name" value="Radical_SAM"/>
    <property type="match status" value="1"/>
</dbReference>
<protein>
    <submittedName>
        <fullName evidence="5">Radical SAM protein</fullName>
    </submittedName>
</protein>
<evidence type="ECO:0000313" key="5">
    <source>
        <dbReference type="EMBL" id="MBD3917876.1"/>
    </source>
</evidence>
<evidence type="ECO:0000313" key="6">
    <source>
        <dbReference type="Proteomes" id="UP000609346"/>
    </source>
</evidence>
<gene>
    <name evidence="5" type="ORF">H8B09_03855</name>
</gene>
<dbReference type="Pfam" id="PF04055">
    <property type="entry name" value="Radical_SAM"/>
    <property type="match status" value="1"/>
</dbReference>
<dbReference type="PANTHER" id="PTHR43432:SF3">
    <property type="entry name" value="SLR0285 PROTEIN"/>
    <property type="match status" value="1"/>
</dbReference>
<dbReference type="SUPFAM" id="SSF102114">
    <property type="entry name" value="Radical SAM enzymes"/>
    <property type="match status" value="1"/>
</dbReference>
<evidence type="ECO:0000256" key="3">
    <source>
        <dbReference type="ARBA" id="ARBA00023014"/>
    </source>
</evidence>
<reference evidence="5 6" key="1">
    <citation type="submission" date="2020-09" db="EMBL/GenBank/DDBJ databases">
        <title>Paenibacillus sp. strain PR3 16S rRNA gene Genome sequencing and assembly.</title>
        <authorList>
            <person name="Kim J."/>
        </authorList>
    </citation>
    <scope>NUCLEOTIDE SEQUENCE [LARGE SCALE GENOMIC DNA]</scope>
    <source>
        <strain evidence="5 6">PR3</strain>
    </source>
</reference>
<dbReference type="PROSITE" id="PS51918">
    <property type="entry name" value="RADICAL_SAM"/>
    <property type="match status" value="1"/>
</dbReference>
<dbReference type="InterPro" id="IPR007197">
    <property type="entry name" value="rSAM"/>
</dbReference>
<evidence type="ECO:0000259" key="4">
    <source>
        <dbReference type="PROSITE" id="PS51918"/>
    </source>
</evidence>
<dbReference type="Proteomes" id="UP000609346">
    <property type="component" value="Unassembled WGS sequence"/>
</dbReference>
<comment type="caution">
    <text evidence="5">The sequence shown here is derived from an EMBL/GenBank/DDBJ whole genome shotgun (WGS) entry which is preliminary data.</text>
</comment>
<dbReference type="Gene3D" id="3.80.30.30">
    <property type="match status" value="1"/>
</dbReference>
<proteinExistence type="predicted"/>
<dbReference type="RefSeq" id="WP_191202132.1">
    <property type="nucleotide sequence ID" value="NZ_JACXZA010000001.1"/>
</dbReference>
<dbReference type="InterPro" id="IPR040086">
    <property type="entry name" value="MJ0683-like"/>
</dbReference>
<keyword evidence="6" id="KW-1185">Reference proteome</keyword>
<dbReference type="InterPro" id="IPR058240">
    <property type="entry name" value="rSAM_sf"/>
</dbReference>
<sequence length="272" mass="30688">MEKLIQYSTPRSLLNKGTGFLAGYSHSLNPYTGCAFSCSYCYVRQMPVSVFRQAEWGTWVDVKQGASELLRRELQRAKKRGPVTIFMSSSTDPYQPIEYKERVTRSLLEVMVSDPPDFLLVQTRSPLVTRDIDLLKQLGSKVRVSMTVETDRDDMRKLFSPEAPPIQARLRALRELAAAGVPTQAAVAPILPSSEAFASVLREHVTRVVLDNFELGDGSGGKRTRRLGIEALYKPLGLEHWYGAQALDVLTKRMQVYFHEDELFISQKGFEP</sequence>